<dbReference type="EMBL" id="AHGT01000026">
    <property type="protein sequence ID" value="ESU37461.1"/>
    <property type="molecule type" value="Genomic_DNA"/>
</dbReference>
<proteinExistence type="predicted"/>
<dbReference type="VEuPathDB" id="GiardiaDB:DHA2_27699"/>
<dbReference type="PROSITE" id="PS00028">
    <property type="entry name" value="ZINC_FINGER_C2H2_1"/>
    <property type="match status" value="1"/>
</dbReference>
<reference evidence="5" key="1">
    <citation type="submission" date="2012-02" db="EMBL/GenBank/DDBJ databases">
        <title>Genome sequencing of Giardia lamblia Genotypes A2 and B isolates (DH and GS) and comparative analysis with the genomes of Genotypes A1 and E (WB and Pig).</title>
        <authorList>
            <person name="Adam R."/>
            <person name="Dahlstrom E."/>
            <person name="Martens C."/>
            <person name="Bruno D."/>
            <person name="Barbian K."/>
            <person name="Porcella S.F."/>
            <person name="Nash T."/>
        </authorList>
    </citation>
    <scope>NUCLEOTIDE SEQUENCE</scope>
    <source>
        <strain evidence="5">DH</strain>
    </source>
</reference>
<evidence type="ECO:0000259" key="3">
    <source>
        <dbReference type="PROSITE" id="PS50157"/>
    </source>
</evidence>
<keyword evidence="1" id="KW-0863">Zinc-finger</keyword>
<keyword evidence="1" id="KW-0479">Metal-binding</keyword>
<keyword evidence="2" id="KW-1133">Transmembrane helix</keyword>
<feature type="transmembrane region" description="Helical" evidence="2">
    <location>
        <begin position="23"/>
        <end position="46"/>
    </location>
</feature>
<dbReference type="GO" id="GO:0008270">
    <property type="term" value="F:zinc ion binding"/>
    <property type="evidence" value="ECO:0007669"/>
    <property type="project" value="UniProtKB-KW"/>
</dbReference>
<keyword evidence="2" id="KW-0812">Transmembrane</keyword>
<dbReference type="VEuPathDB" id="GiardiaDB:GL50803_0027699"/>
<dbReference type="Gene3D" id="3.30.160.60">
    <property type="entry name" value="Classic Zinc Finger"/>
    <property type="match status" value="1"/>
</dbReference>
<dbReference type="InterPro" id="IPR013087">
    <property type="entry name" value="Znf_C2H2_type"/>
</dbReference>
<reference evidence="4 5" key="2">
    <citation type="journal article" date="2013" name="Genome Biol. Evol.">
        <title>Genome sequencing of Giardia lamblia genotypes A2 and B isolates (DH and GS) and comparative analysis with the genomes of genotypes A1 and E (WB and Pig).</title>
        <authorList>
            <person name="Adam R.D."/>
            <person name="Dahlstrom E.W."/>
            <person name="Martens C.A."/>
            <person name="Bruno D.P."/>
            <person name="Barbian K.D."/>
            <person name="Ricklefs S.M."/>
            <person name="Hernandez M.M."/>
            <person name="Narla N.P."/>
            <person name="Patel R.B."/>
            <person name="Porcella S.F."/>
            <person name="Nash T.E."/>
        </authorList>
    </citation>
    <scope>NUCLEOTIDE SEQUENCE [LARGE SCALE GENOMIC DNA]</scope>
    <source>
        <strain evidence="4 5">DH</strain>
    </source>
</reference>
<feature type="non-terminal residue" evidence="4">
    <location>
        <position position="1"/>
    </location>
</feature>
<dbReference type="AlphaFoldDB" id="V6TFC5"/>
<dbReference type="PROSITE" id="PS50157">
    <property type="entry name" value="ZINC_FINGER_C2H2_2"/>
    <property type="match status" value="1"/>
</dbReference>
<organism evidence="4 5">
    <name type="scientific">Giardia intestinalis</name>
    <name type="common">Giardia lamblia</name>
    <dbReference type="NCBI Taxonomy" id="5741"/>
    <lineage>
        <taxon>Eukaryota</taxon>
        <taxon>Metamonada</taxon>
        <taxon>Diplomonadida</taxon>
        <taxon>Hexamitidae</taxon>
        <taxon>Giardiinae</taxon>
        <taxon>Giardia</taxon>
    </lineage>
</organism>
<evidence type="ECO:0000256" key="2">
    <source>
        <dbReference type="SAM" id="Phobius"/>
    </source>
</evidence>
<keyword evidence="1" id="KW-0862">Zinc</keyword>
<protein>
    <recommendedName>
        <fullName evidence="3">C2H2-type domain-containing protein</fullName>
    </recommendedName>
</protein>
<feature type="domain" description="C2H2-type" evidence="3">
    <location>
        <begin position="41"/>
        <end position="64"/>
    </location>
</feature>
<evidence type="ECO:0000313" key="4">
    <source>
        <dbReference type="EMBL" id="ESU37461.1"/>
    </source>
</evidence>
<comment type="caution">
    <text evidence="4">The sequence shown here is derived from an EMBL/GenBank/DDBJ whole genome shotgun (WGS) entry which is preliminary data.</text>
</comment>
<gene>
    <name evidence="4" type="ORF">DHA2_27699</name>
</gene>
<evidence type="ECO:0000313" key="5">
    <source>
        <dbReference type="Proteomes" id="UP000018320"/>
    </source>
</evidence>
<accession>V6TFC5</accession>
<name>V6TFC5_GIAIN</name>
<dbReference type="Proteomes" id="UP000018320">
    <property type="component" value="Unassembled WGS sequence"/>
</dbReference>
<evidence type="ECO:0000256" key="1">
    <source>
        <dbReference type="PROSITE-ProRule" id="PRU00042"/>
    </source>
</evidence>
<dbReference type="SMART" id="SM00355">
    <property type="entry name" value="ZnF_C2H2"/>
    <property type="match status" value="2"/>
</dbReference>
<sequence>VHEQNSLVDTEARDSVEKEGYRFLIFLTFLMGRTKVLIVTALCLYCGRLFKTTEGLELHQRARHFRCSTPGCPRRGQRFKSVSALHAHCLKIHPDKPLLYVPNAYRACSSLGIARLLEFLEGTGSSSNELYAQILAFHRKKLEALHPRRRICFAFPTA</sequence>
<keyword evidence="2" id="KW-0472">Membrane</keyword>